<reference evidence="8" key="2">
    <citation type="journal article" date="2014" name="ISME J.">
        <title>Microbial stratification in low pH oxic and suboxic macroscopic growths along an acid mine drainage.</title>
        <authorList>
            <person name="Mendez-Garcia C."/>
            <person name="Mesa V."/>
            <person name="Sprenger R.R."/>
            <person name="Richter M."/>
            <person name="Diez M.S."/>
            <person name="Solano J."/>
            <person name="Bargiela R."/>
            <person name="Golyshina O.V."/>
            <person name="Manteca A."/>
            <person name="Ramos J.L."/>
            <person name="Gallego J.R."/>
            <person name="Llorente I."/>
            <person name="Martins Dos Santos V.A."/>
            <person name="Jensen O.N."/>
            <person name="Pelaez A.I."/>
            <person name="Sanchez J."/>
            <person name="Ferrer M."/>
        </authorList>
    </citation>
    <scope>NUCLEOTIDE SEQUENCE</scope>
</reference>
<keyword evidence="2" id="KW-1003">Cell membrane</keyword>
<feature type="transmembrane region" description="Helical" evidence="6">
    <location>
        <begin position="118"/>
        <end position="139"/>
    </location>
</feature>
<feature type="domain" description="Type II secretion system protein GspF" evidence="7">
    <location>
        <begin position="20"/>
        <end position="139"/>
    </location>
</feature>
<comment type="caution">
    <text evidence="8">The sequence shown here is derived from an EMBL/GenBank/DDBJ whole genome shotgun (WGS) entry which is preliminary data.</text>
</comment>
<protein>
    <submittedName>
        <fullName evidence="8">Type II secretion system protein</fullName>
    </submittedName>
</protein>
<evidence type="ECO:0000256" key="6">
    <source>
        <dbReference type="SAM" id="Phobius"/>
    </source>
</evidence>
<keyword evidence="5 6" id="KW-0472">Membrane</keyword>
<reference evidence="8" key="1">
    <citation type="submission" date="2013-08" db="EMBL/GenBank/DDBJ databases">
        <authorList>
            <person name="Mendez C."/>
            <person name="Richter M."/>
            <person name="Ferrer M."/>
            <person name="Sanchez J."/>
        </authorList>
    </citation>
    <scope>NUCLEOTIDE SEQUENCE</scope>
</reference>
<feature type="non-terminal residue" evidence="8">
    <location>
        <position position="1"/>
    </location>
</feature>
<sequence length="151" mass="16412">PSTASRRRSLYRLLQGGGWIMAFASLVQSGYTHESAIRSLAEHAKPWLRARLEGILILMGGGLNVGSAMRGTGYGFPDEGVIDALEDYAGLNNFDRALMRVAERWIASGLASVDRIMIVLQTVFAVAIFAVFTWLMLAINGIQNAVGMSLH</sequence>
<gene>
    <name evidence="8" type="ORF">B1B_00695</name>
</gene>
<dbReference type="InterPro" id="IPR018076">
    <property type="entry name" value="T2SS_GspF_dom"/>
</dbReference>
<comment type="subcellular location">
    <subcellularLocation>
        <location evidence="1">Cell membrane</location>
        <topology evidence="1">Multi-pass membrane protein</topology>
    </subcellularLocation>
</comment>
<dbReference type="Pfam" id="PF00482">
    <property type="entry name" value="T2SSF"/>
    <property type="match status" value="1"/>
</dbReference>
<dbReference type="GO" id="GO:0005886">
    <property type="term" value="C:plasma membrane"/>
    <property type="evidence" value="ECO:0007669"/>
    <property type="project" value="UniProtKB-SubCell"/>
</dbReference>
<evidence type="ECO:0000256" key="2">
    <source>
        <dbReference type="ARBA" id="ARBA00022475"/>
    </source>
</evidence>
<evidence type="ECO:0000313" key="8">
    <source>
        <dbReference type="EMBL" id="EQD78485.1"/>
    </source>
</evidence>
<proteinExistence type="predicted"/>
<evidence type="ECO:0000256" key="4">
    <source>
        <dbReference type="ARBA" id="ARBA00022989"/>
    </source>
</evidence>
<dbReference type="EMBL" id="AUZY01000517">
    <property type="protein sequence ID" value="EQD78485.1"/>
    <property type="molecule type" value="Genomic_DNA"/>
</dbReference>
<organism evidence="8">
    <name type="scientific">mine drainage metagenome</name>
    <dbReference type="NCBI Taxonomy" id="410659"/>
    <lineage>
        <taxon>unclassified sequences</taxon>
        <taxon>metagenomes</taxon>
        <taxon>ecological metagenomes</taxon>
    </lineage>
</organism>
<keyword evidence="4 6" id="KW-1133">Transmembrane helix</keyword>
<accession>T1D8B1</accession>
<dbReference type="AlphaFoldDB" id="T1D8B1"/>
<name>T1D8B1_9ZZZZ</name>
<evidence type="ECO:0000259" key="7">
    <source>
        <dbReference type="Pfam" id="PF00482"/>
    </source>
</evidence>
<keyword evidence="3 6" id="KW-0812">Transmembrane</keyword>
<evidence type="ECO:0000256" key="1">
    <source>
        <dbReference type="ARBA" id="ARBA00004651"/>
    </source>
</evidence>
<evidence type="ECO:0000256" key="5">
    <source>
        <dbReference type="ARBA" id="ARBA00023136"/>
    </source>
</evidence>
<evidence type="ECO:0000256" key="3">
    <source>
        <dbReference type="ARBA" id="ARBA00022692"/>
    </source>
</evidence>